<feature type="region of interest" description="Disordered" evidence="8">
    <location>
        <begin position="1373"/>
        <end position="1404"/>
    </location>
</feature>
<dbReference type="GO" id="GO:0008017">
    <property type="term" value="F:microtubule binding"/>
    <property type="evidence" value="ECO:0007669"/>
    <property type="project" value="InterPro"/>
</dbReference>
<dbReference type="InterPro" id="IPR018159">
    <property type="entry name" value="Spectrin/alpha-actinin"/>
</dbReference>
<dbReference type="CDD" id="cd00051">
    <property type="entry name" value="EFh"/>
    <property type="match status" value="1"/>
</dbReference>
<feature type="compositionally biased region" description="Basic and acidic residues" evidence="8">
    <location>
        <begin position="3940"/>
        <end position="3949"/>
    </location>
</feature>
<dbReference type="Gene3D" id="1.20.58.60">
    <property type="match status" value="26"/>
</dbReference>
<sequence length="4271" mass="481888">MMFVEAIQAGLIDTKHTIVHVPNSDDILTLEDAQQHGIVDVFTGSVVDPNSGNTTPLAEAVATGLIEEMQGLSLQEAIRDGSYSPGLGSVMDPMTGETMTLSKALFHGVVDPTSSLIKEPESGHIMTLEDAIDCGSFDAESGAIIDSLTGLSVPCGQAVKEGLVKDARQPQLQLQEVVKAGLYNAESGRVTDPRSGTDVTLKEAIQSGLVDPVRSFVNDPMSGARLSLENAVASGLVDAEAGKMKSNTDEMLPLLDITSAGQGRDTSRALSMSMFEALERDIFDEDTGKVVDPSTGQRVTIIEAVESGLIESDSIKVKHPESRQLLSFEEAIDLEVMDPRTGDVLSPDGEALTLKEAVHGGLALVPSKPSGFSLIDAVQQGLYNPDTGKITDPRSGREMSLQRSIEKGLIDPSSDRIQNASGGDELTIGEAQESRLIDLKMGKVTDPESGKSLSLGEAIMKDLLVSAKEQTISLAEAAEKGFFDEVSGKMVCDSINDGKPMTMREALDTGVIDPNKTVIRDPGSGQMIPLDSAIDMGLVNESTGRFVDRASGRERTITEAISAGLVFDTNEPAMLSLTHAKQLGLIDPRTGLVVDPMTGEPMSVKEAIQEGVIDPTRSVIILPSSGNRVSIEDALAEGLLDPVTGAVRCQVGKDTRLIDAIATGVIVSSDQPREVMSVSPGVTFRETVVTRGQTVPTISITRTDSTDACTPVSAKVRIDEVYADILEELETQRQWVRDVEKVLKAASSMREEEAGLKAQINDQKALQRDIASHQKAILSPVCQAQQLLDQSEAELTSELCIELEHRVADLRGSYDMVSRESESRVKRLTAGLEEAQKLDDELHKFDQWLVDSETSLRNMQKSGIEVKHLREQVKQHKNLTENVIAHQADLRFVNMAAQKFLEECKKHNKELENFIVKTHQGRSSLHLPMADASEYDMTKDKVKAANERYHNLKGSCDGLMADLRRAQDRQKEFDASMQKMLNWLGLAEEQVSDMKNRSVPSTPEQVQEHLQQAKSFSNEAVAQDKQLQEIQRNARLLKEKLCDLGADDKALQGIDDLVTKCSAQLGSVNAFAASRCNSLQKLLLESQDVQEGIDGLLVWIKDTEGALNNMRPVSLNEETLNDQKRELHALRLDVKSHQPAVDSVKRSGSKVVKSSDPDMAHEIEDKLEQLNTRFNGVLSRANERDGDINDVSQKLTKLQDCMKTLDNWLIPTLNMLESDDFSQLDTPIYQEKVAKVMSELVIHEREMEQIRRLGKELVEDPRTGDVRSLKDTLSACENNWGDLRDLLQQSEREMTLRVTRSSKYDEVKGEVFAWLGEKEEHVDSLEPVAIALDIIVQQTQELQPLVVEYEKFAPKMDEVNELGAAFQAQTASPVKRKIRRLSSRSSASRQMMSPSPTRSDTNGKRDLADNLLAIEGMSPMQLELVEMNHRYDQLGERLADRQQELKATQGEVKVIADDLQQTLAWLKQQERSIPSLTAAMPQTQDEAAAKVKERQKFHEDLLSEEGRIMALKKKVHQLLLSRENVPGMKDTKKQLKKLEERWTNLKHLSEEQRQLLTERLEDLKGFKSLHDQLVGWLAQKEKMVSVLGPVATEPAMVKHQLQQVQLLQEEMTSFQPAYENFIQSGLSVLDRSDLNSPDADHVNREIESINKGWDKLQERLGEREATLHDVLDRSTRYYNVLQKLSEWAPDIGERLETMPQVRIQPETIAEQWQQLKALESEVKGQGKVVDEAHQLCQELCDMTKESSTKFDLKNKLASVDTPFAEVQKKIAERKRALEGATVEGEKFNTSLGDTLNWLVSTKDHVNALEPVSADKDRLVKQSRDHEALQKELASRESDLQMLLDQGRRTLERASPMSDVSDLEEQLTLMKSEWRHLKDKMADRSGQLKTVNQHAERYQTEADMLLAWLTLSEEKLVSVRPDCLEKQTLAAHLKEAQGLHADILSKTRDHEAVNKEGRSLIESSDTDQQAVLDQLQNINDRCDVLNSDVAERVQFLEDMQQRLYEFDDTVQDLSSSLTKIEDNMAANQQDEGQQLGQMKILQDELNGLQPQINYVKDFVDILVSDATNIGDTSRVTADLDDVMHRYAELSEGVVERLAKMEIASETISNFQDDIRHAERQVTDAEEEFGDMGTIGCDADIVNAQLSEISTFLTTLDEKRDMMEELESAYQDLVDNGYISDQDNQHKPAIDALNNRIAALAAQAQLRLTDAQTTLDTLESFHGDIAVLDNDLEQLMGELYEEVPLGGDVGVIKKQQEAFKSFHKNQVEPLQKRLDTLRERGQDLIDAAGPGVNTGTLDAELETLNDKWAHLNERLVEREQALDAMLLQSGKFQEALDSLLDWLTETEELVANQKPPSAEYKVTKAQMQEQKFMRRMLDDRAANVASVKAIGSKLTGRVDSTDKQQLQDALTDLDLRWEKLTNAAMERWHSLEEMLDTAKAFHEQVEPFVQWLESTEKKVSALDNIGSDVAKIEQQIDAQKSLSSDIVSHKDDLDELIVKGQELLERSTGEDRQATQVKVDKLKQSYTDLDHKCDERLAKMEQALPLAANFRKTHEKLTDLLQQMEPHLRSTELTGAEAEAQVKVLETQLAQCQPLLEVLNEDGPQLADLTPGEGSSKVDRILARDNKAVAGVTDQVAKRADKLNLQRQKSHELLADIDDLREWFGEAERQIKHADPVCSNPDKLRGLLRDHKTLNDDITSQKGKARDVISACKRLRRESSTCSEDPVLKDKMDELKHEADIVSKLSADRLSILEQAVPLAAHLSETHSDLLTWFDEIETDMKAPETPAINSEQIKEQQDVMKLHKQNITDHRPLIDRLNKTGSALVKLVGEEDREQLEEVMEGDSRRFDALKNRIREHTNSLDEALQQTSEFSDKLEGMLETMQLTSEQVEKAEPISAHPDKIKDQIADNKAISEDMEKRETLLKAVKDTAEVLMGQAGMQDESAKEMQDKVADLMSMFDKIKTDTEEREKALEVALNVSEKFWDDLNGVMVSLKDLHETLQLQEQPALDPSIIREQQDVLESMKEDLEGTQGDLDQVRETAEELLHLIGEPDKPEVEKNVDDLDTTWSTLQSQWAKQEKLLSDAMRKATCFQEDLMKILVWLQVMEERLDRLGGIGSDPDIVKRQINELRLLNDDVHPKHLDVACLNQTGHDLMKDSFSDQAAIIREPLVDVNKRWNILLDGITDRKSKLQHALLSLGQFHTAMDELLSWVVRTVNMLEDIEPTAGDPRILEIELAKLHILQNDVQAHNVSVESMNEAGREVMSNEGGYQATATQRKLDKLNENWETVLAMTHEKQIALEDALREAKAFHGELLDMTLRLSDMDSQLITAKPVGGLPETARDQLDSFMNLHQEIELYDSRVQALLESGQTLVEKCSPSTSASLRRSLENLSVRWENTKTRSSERKTKLEDALKQADSFHESLNSIIVWLTNVEKTLNNVKPVSRVVESCLAQIEQHKVLQKDISSQRETMAALDQMGTHLKYFSQKQDIILIKNLLVSVQHRWEKIVSRSAQRTRLLETGYKEARQFHNGWKDVMEWLESNQDQVATDLPIETDPEAIKVQIVRHKEFQRKLGAKQPALDAVNRLGRHIKDRCPRSDVPVIHDMLARLKTLWNSVCSKSVDRQRRLEEALLFSGQFKDAMQALLDWLYKMETHLAEDQPVHGDLDTVNSLIEEHRAFQQEFEKRAESVAMVRKVAREMMEKASEETHHQQSQLIDLTTKWERISKLSQHRQELLDQALQDAEDFHNKTHSVLEWLAGAERLLRYQGAPPEDEVTLVKQLQEHKNFQLDLNQQEAKLQECLRLGHDILTKCHPDATTTVKHWLTILQARWEEVTAWAKQRESKLEDGLAGIRANNELLEDLMKWITDVESSLLTQEQQPVPDNVPIIEQLLHGHQTLEVDIQSRQVDVDKLTKTGKRRPSSEAQNYGSLRRQKRAVSGRYLQKKEPAKPSEPEFTNPRVAALFHKWRQVWLMTVDRRRRLQDAIDRLNEMEKMKNFDFDDWRRKYMKWMNHNKVRVMDFFRRQDKDHDGKVTRKEFIDGILASSRLSNWRRAEFPTTQLEMEAVADIFDQDRDGFINYKEFIAALRPDRGSSERLADQPESLRIQDEVKRQVSKCTCTKQFRIHKIGEGKYRFGESQKLRLVRILRSTVMVRVGGGWVALDEFLVKNDPCRVGAWRKKRLAAIKRRRLLALTKGRTNIELREQFILAHGVAQSMTPFKSKVQNRSPTSSQSGSTSATSWSGYSSSSASGPIMKVGDVDRLAPQLLMEINSWHV</sequence>
<dbReference type="GO" id="GO:0042060">
    <property type="term" value="P:wound healing"/>
    <property type="evidence" value="ECO:0007669"/>
    <property type="project" value="TreeGrafter"/>
</dbReference>
<dbReference type="InterPro" id="IPR036534">
    <property type="entry name" value="GAR_dom_sf"/>
</dbReference>
<evidence type="ECO:0000256" key="5">
    <source>
        <dbReference type="ARBA" id="ARBA00022837"/>
    </source>
</evidence>
<feature type="compositionally biased region" description="Low complexity" evidence="8">
    <location>
        <begin position="1383"/>
        <end position="1395"/>
    </location>
</feature>
<dbReference type="GO" id="GO:0005882">
    <property type="term" value="C:intermediate filament"/>
    <property type="evidence" value="ECO:0007669"/>
    <property type="project" value="TreeGrafter"/>
</dbReference>
<feature type="compositionally biased region" description="Low complexity" evidence="8">
    <location>
        <begin position="4223"/>
        <end position="4245"/>
    </location>
</feature>
<evidence type="ECO:0000256" key="2">
    <source>
        <dbReference type="ARBA" id="ARBA00022490"/>
    </source>
</evidence>
<feature type="coiled-coil region" evidence="7">
    <location>
        <begin position="3012"/>
        <end position="3039"/>
    </location>
</feature>
<evidence type="ECO:0000256" key="6">
    <source>
        <dbReference type="ARBA" id="ARBA00023212"/>
    </source>
</evidence>
<name>A0AAD9ULY3_RIDPI</name>
<dbReference type="Pfam" id="PF00681">
    <property type="entry name" value="Plectin"/>
    <property type="match status" value="1"/>
</dbReference>
<dbReference type="InterPro" id="IPR003108">
    <property type="entry name" value="GAR_dom"/>
</dbReference>
<organism evidence="11 12">
    <name type="scientific">Ridgeia piscesae</name>
    <name type="common">Tubeworm</name>
    <dbReference type="NCBI Taxonomy" id="27915"/>
    <lineage>
        <taxon>Eukaryota</taxon>
        <taxon>Metazoa</taxon>
        <taxon>Spiralia</taxon>
        <taxon>Lophotrochozoa</taxon>
        <taxon>Annelida</taxon>
        <taxon>Polychaeta</taxon>
        <taxon>Sedentaria</taxon>
        <taxon>Canalipalpata</taxon>
        <taxon>Sabellida</taxon>
        <taxon>Siboglinidae</taxon>
        <taxon>Ridgeia</taxon>
    </lineage>
</organism>
<evidence type="ECO:0000256" key="7">
    <source>
        <dbReference type="SAM" id="Coils"/>
    </source>
</evidence>
<keyword evidence="5" id="KW-0106">Calcium</keyword>
<dbReference type="GO" id="GO:0005509">
    <property type="term" value="F:calcium ion binding"/>
    <property type="evidence" value="ECO:0007669"/>
    <property type="project" value="InterPro"/>
</dbReference>
<evidence type="ECO:0000256" key="1">
    <source>
        <dbReference type="ARBA" id="ARBA00004245"/>
    </source>
</evidence>
<evidence type="ECO:0008006" key="13">
    <source>
        <dbReference type="Google" id="ProtNLM"/>
    </source>
</evidence>
<dbReference type="PROSITE" id="PS00018">
    <property type="entry name" value="EF_HAND_1"/>
    <property type="match status" value="2"/>
</dbReference>
<feature type="region of interest" description="Disordered" evidence="8">
    <location>
        <begin position="4215"/>
        <end position="4245"/>
    </location>
</feature>
<dbReference type="GO" id="GO:0005737">
    <property type="term" value="C:cytoplasm"/>
    <property type="evidence" value="ECO:0007669"/>
    <property type="project" value="TreeGrafter"/>
</dbReference>
<dbReference type="SMART" id="SM00243">
    <property type="entry name" value="GAS2"/>
    <property type="match status" value="1"/>
</dbReference>
<dbReference type="InterPro" id="IPR001101">
    <property type="entry name" value="Plectin_repeat"/>
</dbReference>
<protein>
    <recommendedName>
        <fullName evidence="13">Dystonin</fullName>
    </recommendedName>
</protein>
<dbReference type="SMART" id="SM00250">
    <property type="entry name" value="PLEC"/>
    <property type="match status" value="9"/>
</dbReference>
<dbReference type="FunFam" id="1.20.58.60:FF:000001">
    <property type="entry name" value="Microtubule-actin cross-linking factor 1"/>
    <property type="match status" value="4"/>
</dbReference>
<dbReference type="Proteomes" id="UP001209878">
    <property type="component" value="Unassembled WGS sequence"/>
</dbReference>
<feature type="coiled-coil region" evidence="7">
    <location>
        <begin position="1424"/>
        <end position="1451"/>
    </location>
</feature>
<dbReference type="Pfam" id="PF02187">
    <property type="entry name" value="GAS2"/>
    <property type="match status" value="1"/>
</dbReference>
<keyword evidence="12" id="KW-1185">Reference proteome</keyword>
<dbReference type="InterPro" id="IPR018247">
    <property type="entry name" value="EF_Hand_1_Ca_BS"/>
</dbReference>
<keyword evidence="4" id="KW-0677">Repeat</keyword>
<dbReference type="InterPro" id="IPR002017">
    <property type="entry name" value="Spectrin_repeat"/>
</dbReference>
<feature type="domain" description="GAR" evidence="10">
    <location>
        <begin position="4097"/>
        <end position="4169"/>
    </location>
</feature>
<feature type="domain" description="EF-hand" evidence="9">
    <location>
        <begin position="4009"/>
        <end position="4044"/>
    </location>
</feature>
<feature type="domain" description="EF-hand" evidence="9">
    <location>
        <begin position="4054"/>
        <end position="4089"/>
    </location>
</feature>
<feature type="coiled-coil region" evidence="7">
    <location>
        <begin position="2099"/>
        <end position="2126"/>
    </location>
</feature>
<dbReference type="SUPFAM" id="SSF47473">
    <property type="entry name" value="EF-hand"/>
    <property type="match status" value="1"/>
</dbReference>
<dbReference type="GO" id="GO:0005198">
    <property type="term" value="F:structural molecule activity"/>
    <property type="evidence" value="ECO:0007669"/>
    <property type="project" value="TreeGrafter"/>
</dbReference>
<keyword evidence="7" id="KW-0175">Coiled coil</keyword>
<dbReference type="CDD" id="cd00176">
    <property type="entry name" value="SPEC"/>
    <property type="match status" value="14"/>
</dbReference>
<keyword evidence="6" id="KW-0206">Cytoskeleton</keyword>
<evidence type="ECO:0000259" key="9">
    <source>
        <dbReference type="PROSITE" id="PS50222"/>
    </source>
</evidence>
<dbReference type="PROSITE" id="PS51460">
    <property type="entry name" value="GAR"/>
    <property type="match status" value="1"/>
</dbReference>
<feature type="coiled-coil region" evidence="7">
    <location>
        <begin position="2832"/>
        <end position="2866"/>
    </location>
</feature>
<evidence type="ECO:0000256" key="3">
    <source>
        <dbReference type="ARBA" id="ARBA00022553"/>
    </source>
</evidence>
<dbReference type="PANTHER" id="PTHR23169">
    <property type="entry name" value="ENVOPLAKIN"/>
    <property type="match status" value="1"/>
</dbReference>
<dbReference type="Gene3D" id="3.30.920.20">
    <property type="entry name" value="Gas2-like domain"/>
    <property type="match status" value="1"/>
</dbReference>
<comment type="subcellular location">
    <subcellularLocation>
        <location evidence="1">Cytoplasm</location>
        <location evidence="1">Cytoskeleton</location>
    </subcellularLocation>
</comment>
<dbReference type="SUPFAM" id="SSF46966">
    <property type="entry name" value="Spectrin repeat"/>
    <property type="match status" value="25"/>
</dbReference>
<gene>
    <name evidence="11" type="ORF">NP493_2g13025</name>
</gene>
<dbReference type="Gene3D" id="1.10.238.10">
    <property type="entry name" value="EF-hand"/>
    <property type="match status" value="1"/>
</dbReference>
<dbReference type="GO" id="GO:0005886">
    <property type="term" value="C:plasma membrane"/>
    <property type="evidence" value="ECO:0007669"/>
    <property type="project" value="UniProtKB-SubCell"/>
</dbReference>
<dbReference type="InterPro" id="IPR002048">
    <property type="entry name" value="EF_hand_dom"/>
</dbReference>
<accession>A0AAD9ULY3</accession>
<dbReference type="SMART" id="SM00150">
    <property type="entry name" value="SPEC"/>
    <property type="match status" value="29"/>
</dbReference>
<comment type="caution">
    <text evidence="11">The sequence shown here is derived from an EMBL/GenBank/DDBJ whole genome shotgun (WGS) entry which is preliminary data.</text>
</comment>
<dbReference type="SMART" id="SM00054">
    <property type="entry name" value="EFh"/>
    <property type="match status" value="2"/>
</dbReference>
<dbReference type="Pfam" id="PF00435">
    <property type="entry name" value="Spectrin"/>
    <property type="match status" value="19"/>
</dbReference>
<dbReference type="GO" id="GO:0045104">
    <property type="term" value="P:intermediate filament cytoskeleton organization"/>
    <property type="evidence" value="ECO:0007669"/>
    <property type="project" value="InterPro"/>
</dbReference>
<dbReference type="PROSITE" id="PS50222">
    <property type="entry name" value="EF_HAND_2"/>
    <property type="match status" value="2"/>
</dbReference>
<evidence type="ECO:0000259" key="10">
    <source>
        <dbReference type="PROSITE" id="PS51460"/>
    </source>
</evidence>
<evidence type="ECO:0000313" key="11">
    <source>
        <dbReference type="EMBL" id="KAK2194142.1"/>
    </source>
</evidence>
<keyword evidence="3" id="KW-0597">Phosphoprotein</keyword>
<dbReference type="Pfam" id="PF13499">
    <property type="entry name" value="EF-hand_7"/>
    <property type="match status" value="1"/>
</dbReference>
<feature type="region of interest" description="Disordered" evidence="8">
    <location>
        <begin position="3907"/>
        <end position="3952"/>
    </location>
</feature>
<keyword evidence="2" id="KW-0963">Cytoplasm</keyword>
<dbReference type="InterPro" id="IPR043197">
    <property type="entry name" value="Plakin"/>
</dbReference>
<dbReference type="Gene3D" id="3.90.1290.10">
    <property type="entry name" value="Plakin repeat"/>
    <property type="match status" value="4"/>
</dbReference>
<proteinExistence type="predicted"/>
<dbReference type="EMBL" id="JAODUO010000002">
    <property type="protein sequence ID" value="KAK2194142.1"/>
    <property type="molecule type" value="Genomic_DNA"/>
</dbReference>
<evidence type="ECO:0000313" key="12">
    <source>
        <dbReference type="Proteomes" id="UP001209878"/>
    </source>
</evidence>
<evidence type="ECO:0000256" key="8">
    <source>
        <dbReference type="SAM" id="MobiDB-lite"/>
    </source>
</evidence>
<dbReference type="PANTHER" id="PTHR23169:SF23">
    <property type="entry name" value="SHORT STOP, ISOFORM H"/>
    <property type="match status" value="1"/>
</dbReference>
<dbReference type="SUPFAM" id="SSF143575">
    <property type="entry name" value="GAS2 domain-like"/>
    <property type="match status" value="1"/>
</dbReference>
<reference evidence="11" key="1">
    <citation type="journal article" date="2023" name="Mol. Biol. Evol.">
        <title>Third-Generation Sequencing Reveals the Adaptive Role of the Epigenome in Three Deep-Sea Polychaetes.</title>
        <authorList>
            <person name="Perez M."/>
            <person name="Aroh O."/>
            <person name="Sun Y."/>
            <person name="Lan Y."/>
            <person name="Juniper S.K."/>
            <person name="Young C.R."/>
            <person name="Angers B."/>
            <person name="Qian P.Y."/>
        </authorList>
    </citation>
    <scope>NUCLEOTIDE SEQUENCE</scope>
    <source>
        <strain evidence="11">R07B-5</strain>
    </source>
</reference>
<dbReference type="InterPro" id="IPR035915">
    <property type="entry name" value="Plakin_repeat_sf"/>
</dbReference>
<evidence type="ECO:0000256" key="4">
    <source>
        <dbReference type="ARBA" id="ARBA00022737"/>
    </source>
</evidence>
<dbReference type="InterPro" id="IPR011992">
    <property type="entry name" value="EF-hand-dom_pair"/>
</dbReference>
<dbReference type="SUPFAM" id="SSF75399">
    <property type="entry name" value="Plakin repeat"/>
    <property type="match status" value="6"/>
</dbReference>
<feature type="coiled-coil region" evidence="7">
    <location>
        <begin position="1013"/>
        <end position="1040"/>
    </location>
</feature>